<organism evidence="1">
    <name type="scientific">Zea mays</name>
    <name type="common">Maize</name>
    <dbReference type="NCBI Taxonomy" id="4577"/>
    <lineage>
        <taxon>Eukaryota</taxon>
        <taxon>Viridiplantae</taxon>
        <taxon>Streptophyta</taxon>
        <taxon>Embryophyta</taxon>
        <taxon>Tracheophyta</taxon>
        <taxon>Spermatophyta</taxon>
        <taxon>Magnoliopsida</taxon>
        <taxon>Liliopsida</taxon>
        <taxon>Poales</taxon>
        <taxon>Poaceae</taxon>
        <taxon>PACMAD clade</taxon>
        <taxon>Panicoideae</taxon>
        <taxon>Andropogonodae</taxon>
        <taxon>Andropogoneae</taxon>
        <taxon>Tripsacinae</taxon>
        <taxon>Zea</taxon>
    </lineage>
</organism>
<dbReference type="Gene3D" id="2.60.120.200">
    <property type="match status" value="1"/>
</dbReference>
<dbReference type="GO" id="GO:0051082">
    <property type="term" value="F:unfolded protein binding"/>
    <property type="evidence" value="ECO:0007669"/>
    <property type="project" value="InterPro"/>
</dbReference>
<feature type="non-terminal residue" evidence="1">
    <location>
        <position position="1"/>
    </location>
</feature>
<dbReference type="OMA" id="QRHRHYD"/>
<dbReference type="SMR" id="A0A1D6FT43"/>
<dbReference type="GO" id="GO:0006457">
    <property type="term" value="P:protein folding"/>
    <property type="evidence" value="ECO:0007669"/>
    <property type="project" value="InterPro"/>
</dbReference>
<dbReference type="InterPro" id="IPR001580">
    <property type="entry name" value="Calret/calnex"/>
</dbReference>
<name>A0A1D6FT43_MAIZE</name>
<dbReference type="InParanoid" id="A0A1D6FT43"/>
<dbReference type="AlphaFoldDB" id="A0A1D6FT43"/>
<dbReference type="STRING" id="4577.A0A1D6FT43"/>
<gene>
    <name evidence="1" type="ORF">ZEAMMB73_Zm00001d010718</name>
</gene>
<proteinExistence type="predicted"/>
<dbReference type="PANTHER" id="PTHR11073:SF28">
    <property type="entry name" value="CALRETICULIN"/>
    <property type="match status" value="1"/>
</dbReference>
<dbReference type="EMBL" id="CM000784">
    <property type="protein sequence ID" value="AQK94711.1"/>
    <property type="molecule type" value="Genomic_DNA"/>
</dbReference>
<dbReference type="PANTHER" id="PTHR11073">
    <property type="entry name" value="CALRETICULIN AND CALNEXIN"/>
    <property type="match status" value="1"/>
</dbReference>
<protein>
    <submittedName>
        <fullName evidence="1">Calreticulin-3</fullName>
    </submittedName>
</protein>
<dbReference type="GO" id="GO:0005783">
    <property type="term" value="C:endoplasmic reticulum"/>
    <property type="evidence" value="ECO:0007669"/>
    <property type="project" value="InterPro"/>
</dbReference>
<accession>A0A1D6FT43</accession>
<reference evidence="1" key="1">
    <citation type="submission" date="2015-12" db="EMBL/GenBank/DDBJ databases">
        <title>Update maize B73 reference genome by single molecule sequencing technologies.</title>
        <authorList>
            <consortium name="Maize Genome Sequencing Project"/>
            <person name="Ware D."/>
        </authorList>
    </citation>
    <scope>NUCLEOTIDE SEQUENCE</scope>
    <source>
        <tissue evidence="1">Seedling</tissue>
    </source>
</reference>
<evidence type="ECO:0000313" key="1">
    <source>
        <dbReference type="EMBL" id="AQK94711.1"/>
    </source>
</evidence>
<dbReference type="PaxDb" id="4577-GRMZM2G074648_P01"/>
<dbReference type="FunCoup" id="A0A1D6FT43">
    <property type="interactions" value="472"/>
</dbReference>
<dbReference type="GO" id="GO:0005509">
    <property type="term" value="F:calcium ion binding"/>
    <property type="evidence" value="ECO:0007669"/>
    <property type="project" value="InterPro"/>
</dbReference>
<sequence>VKAGSVFDNILICDEPDYARHVVDETFAANKEAEKEAFEGAEKKRKAREEERQRHRHYDYHDEL</sequence>